<dbReference type="EMBL" id="CAKOGP040000813">
    <property type="protein sequence ID" value="CAJ1939582.1"/>
    <property type="molecule type" value="Genomic_DNA"/>
</dbReference>
<gene>
    <name evidence="2" type="ORF">CYCCA115_LOCUS11195</name>
    <name evidence="1" type="ORF">CYCCA115_LOCUS6650</name>
</gene>
<sequence length="150" mass="17004">MLHNNMKENNDLCEPRPFFYNHAIQLPPGVTDHNIITPVLIFNTALAHHLMALLDKEWSPKYLHRAKQLYALAHDSSQDIEQDPLFLFVLYNNAALVDLQIGDNDLWNACVGQLVSIYMVMVDEGYTSRLRHLQGFLESLLATMPTAAAA</sequence>
<proteinExistence type="predicted"/>
<evidence type="ECO:0000313" key="1">
    <source>
        <dbReference type="EMBL" id="CAJ1939582.1"/>
    </source>
</evidence>
<evidence type="ECO:0000313" key="3">
    <source>
        <dbReference type="Proteomes" id="UP001295423"/>
    </source>
</evidence>
<dbReference type="EMBL" id="CAKOGP040001731">
    <property type="protein sequence ID" value="CAJ1947544.1"/>
    <property type="molecule type" value="Genomic_DNA"/>
</dbReference>
<dbReference type="AlphaFoldDB" id="A0AAD2FL74"/>
<accession>A0AAD2FL74</accession>
<organism evidence="1 3">
    <name type="scientific">Cylindrotheca closterium</name>
    <dbReference type="NCBI Taxonomy" id="2856"/>
    <lineage>
        <taxon>Eukaryota</taxon>
        <taxon>Sar</taxon>
        <taxon>Stramenopiles</taxon>
        <taxon>Ochrophyta</taxon>
        <taxon>Bacillariophyta</taxon>
        <taxon>Bacillariophyceae</taxon>
        <taxon>Bacillariophycidae</taxon>
        <taxon>Bacillariales</taxon>
        <taxon>Bacillariaceae</taxon>
        <taxon>Cylindrotheca</taxon>
    </lineage>
</organism>
<name>A0AAD2FL74_9STRA</name>
<comment type="caution">
    <text evidence="1">The sequence shown here is derived from an EMBL/GenBank/DDBJ whole genome shotgun (WGS) entry which is preliminary data.</text>
</comment>
<protein>
    <submittedName>
        <fullName evidence="1">Uncharacterized protein</fullName>
    </submittedName>
</protein>
<keyword evidence="3" id="KW-1185">Reference proteome</keyword>
<evidence type="ECO:0000313" key="2">
    <source>
        <dbReference type="EMBL" id="CAJ1947544.1"/>
    </source>
</evidence>
<dbReference type="Proteomes" id="UP001295423">
    <property type="component" value="Unassembled WGS sequence"/>
</dbReference>
<reference evidence="1" key="1">
    <citation type="submission" date="2023-08" db="EMBL/GenBank/DDBJ databases">
        <authorList>
            <person name="Audoor S."/>
            <person name="Bilcke G."/>
        </authorList>
    </citation>
    <scope>NUCLEOTIDE SEQUENCE</scope>
</reference>